<dbReference type="InterPro" id="IPR035892">
    <property type="entry name" value="C2_domain_sf"/>
</dbReference>
<keyword evidence="6" id="KW-0256">Endoplasmic reticulum</keyword>
<evidence type="ECO:0000256" key="10">
    <source>
        <dbReference type="ARBA" id="ARBA00023136"/>
    </source>
</evidence>
<dbReference type="InterPro" id="IPR037765">
    <property type="entry name" value="C2B_Tricalbin"/>
</dbReference>
<dbReference type="PROSITE" id="PS50004">
    <property type="entry name" value="C2"/>
    <property type="match status" value="4"/>
</dbReference>
<dbReference type="GO" id="GO:0008289">
    <property type="term" value="F:lipid binding"/>
    <property type="evidence" value="ECO:0007669"/>
    <property type="project" value="UniProtKB-KW"/>
</dbReference>
<keyword evidence="2" id="KW-0813">Transport</keyword>
<dbReference type="eggNOG" id="KOG1012">
    <property type="taxonomic scope" value="Eukaryota"/>
</dbReference>
<dbReference type="InterPro" id="IPR017147">
    <property type="entry name" value="Tricalbin"/>
</dbReference>
<feature type="domain" description="SMP-LTD" evidence="13">
    <location>
        <begin position="13"/>
        <end position="220"/>
    </location>
</feature>
<keyword evidence="8" id="KW-0445">Lipid transport</keyword>
<evidence type="ECO:0000256" key="5">
    <source>
        <dbReference type="ARBA" id="ARBA00022737"/>
    </source>
</evidence>
<dbReference type="Pfam" id="PF25669">
    <property type="entry name" value="SMP_MUG190-like"/>
    <property type="match status" value="1"/>
</dbReference>
<accession>G3AEK0</accession>
<keyword evidence="5" id="KW-0677">Repeat</keyword>
<dbReference type="HOGENOM" id="CLU_001661_1_1_1"/>
<dbReference type="Pfam" id="PF24920">
    <property type="entry name" value="C2_TCB1"/>
    <property type="match status" value="1"/>
</dbReference>
<dbReference type="RefSeq" id="XP_007372174.1">
    <property type="nucleotide sequence ID" value="XM_007372112.1"/>
</dbReference>
<dbReference type="InterPro" id="IPR000008">
    <property type="entry name" value="C2_dom"/>
</dbReference>
<dbReference type="OMA" id="DHFYGDW"/>
<evidence type="ECO:0000256" key="3">
    <source>
        <dbReference type="ARBA" id="ARBA00022553"/>
    </source>
</evidence>
<name>G3AEK0_SPAPN</name>
<evidence type="ECO:0000313" key="15">
    <source>
        <dbReference type="Proteomes" id="UP000000709"/>
    </source>
</evidence>
<feature type="region of interest" description="Disordered" evidence="11">
    <location>
        <begin position="1051"/>
        <end position="1101"/>
    </location>
</feature>
<keyword evidence="7" id="KW-1133">Transmembrane helix</keyword>
<dbReference type="PANTHER" id="PTHR46980">
    <property type="entry name" value="TRICALBIN-1-RELATED"/>
    <property type="match status" value="1"/>
</dbReference>
<dbReference type="AlphaFoldDB" id="G3AEK0"/>
<dbReference type="InterPro" id="IPR037762">
    <property type="entry name" value="C2C_Tricalbin"/>
</dbReference>
<dbReference type="GO" id="GO:0071944">
    <property type="term" value="C:cell periphery"/>
    <property type="evidence" value="ECO:0007669"/>
    <property type="project" value="UniProtKB-ARBA"/>
</dbReference>
<dbReference type="InterPro" id="IPR052455">
    <property type="entry name" value="Tricalbin_domain"/>
</dbReference>
<evidence type="ECO:0000256" key="2">
    <source>
        <dbReference type="ARBA" id="ARBA00022448"/>
    </source>
</evidence>
<proteinExistence type="predicted"/>
<dbReference type="SMART" id="SM00239">
    <property type="entry name" value="C2"/>
    <property type="match status" value="5"/>
</dbReference>
<dbReference type="CDD" id="cd04044">
    <property type="entry name" value="C2A_Tricalbin-like"/>
    <property type="match status" value="1"/>
</dbReference>
<dbReference type="SUPFAM" id="SSF49562">
    <property type="entry name" value="C2 domain (Calcium/lipid-binding domain, CaLB)"/>
    <property type="match status" value="5"/>
</dbReference>
<dbReference type="InterPro" id="IPR037756">
    <property type="entry name" value="C2D_Tricalbin"/>
</dbReference>
<dbReference type="GO" id="GO:0005789">
    <property type="term" value="C:endoplasmic reticulum membrane"/>
    <property type="evidence" value="ECO:0007669"/>
    <property type="project" value="UniProtKB-SubCell"/>
</dbReference>
<feature type="domain" description="C2" evidence="12">
    <location>
        <begin position="829"/>
        <end position="949"/>
    </location>
</feature>
<dbReference type="PROSITE" id="PS51847">
    <property type="entry name" value="SMP"/>
    <property type="match status" value="1"/>
</dbReference>
<evidence type="ECO:0000256" key="4">
    <source>
        <dbReference type="ARBA" id="ARBA00022692"/>
    </source>
</evidence>
<dbReference type="GeneID" id="18870675"/>
<dbReference type="InParanoid" id="G3AEK0"/>
<dbReference type="CDD" id="cd21678">
    <property type="entry name" value="SMP_TCB"/>
    <property type="match status" value="1"/>
</dbReference>
<keyword evidence="3" id="KW-0597">Phosphoprotein</keyword>
<dbReference type="Gene3D" id="2.60.40.150">
    <property type="entry name" value="C2 domain"/>
    <property type="match status" value="5"/>
</dbReference>
<evidence type="ECO:0000256" key="11">
    <source>
        <dbReference type="SAM" id="MobiDB-lite"/>
    </source>
</evidence>
<feature type="domain" description="C2" evidence="12">
    <location>
        <begin position="500"/>
        <end position="614"/>
    </location>
</feature>
<dbReference type="InterPro" id="IPR037761">
    <property type="entry name" value="C2A_Tricalbin"/>
</dbReference>
<dbReference type="PIRSF" id="PIRSF037232">
    <property type="entry name" value="Tricalbin"/>
    <property type="match status" value="1"/>
</dbReference>
<evidence type="ECO:0000256" key="8">
    <source>
        <dbReference type="ARBA" id="ARBA00023055"/>
    </source>
</evidence>
<dbReference type="PRINTS" id="PR00360">
    <property type="entry name" value="C2DOMAIN"/>
</dbReference>
<evidence type="ECO:0000256" key="7">
    <source>
        <dbReference type="ARBA" id="ARBA00022989"/>
    </source>
</evidence>
<dbReference type="Proteomes" id="UP000000709">
    <property type="component" value="Unassembled WGS sequence"/>
</dbReference>
<sequence length="1243" mass="137882">MTRTLSVERLSNQAETMEWMNSFLDKFWVIYMPAFSEMVMTQANAILKDQAPGFGIDALSVDEFTLGSKAPRVDSIKSYTRTADDIIMMDWAFSFTPNDTDDMTKNEIKKKIDPKVALGVTVGKAFVSKTLPILVEDMSFTGRLKVKFRLSENFPHVKMVSAQFLEAPTIDYGLKPVGGDTFGIDIMSFIPGLSKFVNGIIHMTLRPMFYAPNWFDVDIEELLSGQTNDATGVVAVRVRRAMKLKTGNPTEPNSINPYVQIKLTSNAETEVTTKVKKLVNDPVFMETKYILLSHLEGHYLNFNVFNLLQDKMDDQLIGTCDFPLAEFLQEEVHQGLVKSIMNSGKVVGKLELDIKYFPSLKPIVLDNGAKETVTDAEVGILKLTLHEARDLDISNSVIGLLNPYAEIYINNDLVRTCRRLRQTNEPHWDQVWEQYITQQSETDIQILVRDSVDSSVVANLTVNLQDVIFESGRGQHWFNCTDSPDGPKVKLSANWKPLAVDDEVTGKVHMNAPIGGLRLHLRKAENLKNLESVGLVDPYVRVILNGKLRARSHTIEETVNPSWDEVYFLPVANEHQHYLLEVMDAEPEGKDRSLGTAAVHVADFLKKDAEGKWLPYEGEDKIIEQKVIFNKEEIGVIYYSVSYFPALPVYSLSQIEDKQGYLEDIENAKRKNLEKYRRDKQRFEENPKEFEWLDLNTQDDANKEPPPKIELTLDEAIKYPAGNMIVHLLSGNFSKPDVFVHTLFDEHSQPSGVSPRSVGRKLHAMSSGESFIRDLAHSKLIFRVATVADVTHSGQLLSEKIFSTLDIYRQSFKKPVKLNVGNNNFVVVRLEYIPSEVKLPPLDTVLDVGVVNMTIVGAKGLQAMDSNGKADPFCAVTLEGKVLKKTDKQKKTLDPAWNEQISFPMVSRSRQVLNVEVYDWDYTHDDRLMGRGRVDLSQIQANKASQVTVKLDTQGEVILSVTFAPEYIRPPLEAKVLSALHLDELGSMGSAVAGAGGKVGSAVVGAGGKTFDGAKEMGSGVKDMAGSIGAPVTGVAGDGLDKATSFIKGFRKSKHPTETDEVNGGGNGGNGAYSSITPRPSDSRNSTDQSSMREGLLAPKANHLRNVSTSSAESTYAASISGPESVPGRVSVISLEGWPSFEQPLEVKVVLKTSTKTKTLLKTRHTKIDREDNKYSWNESVAFRSAPSGELQFTVREHHTFGKSKNLGTGAILLTDISSASDDIIVALEDNGKLKLNVKYLTG</sequence>
<dbReference type="CDD" id="cd04040">
    <property type="entry name" value="C2D_Tricalbin-like"/>
    <property type="match status" value="1"/>
</dbReference>
<protein>
    <submittedName>
        <fullName evidence="14">Uncharacterized protein</fullName>
    </submittedName>
</protein>
<evidence type="ECO:0000256" key="1">
    <source>
        <dbReference type="ARBA" id="ARBA00004586"/>
    </source>
</evidence>
<reference evidence="14 15" key="1">
    <citation type="journal article" date="2011" name="Proc. Natl. Acad. Sci. U.S.A.">
        <title>Comparative genomics of xylose-fermenting fungi for enhanced biofuel production.</title>
        <authorList>
            <person name="Wohlbach D.J."/>
            <person name="Kuo A."/>
            <person name="Sato T.K."/>
            <person name="Potts K.M."/>
            <person name="Salamov A.A."/>
            <person name="LaButti K.M."/>
            <person name="Sun H."/>
            <person name="Clum A."/>
            <person name="Pangilinan J.L."/>
            <person name="Lindquist E.A."/>
            <person name="Lucas S."/>
            <person name="Lapidus A."/>
            <person name="Jin M."/>
            <person name="Gunawan C."/>
            <person name="Balan V."/>
            <person name="Dale B.E."/>
            <person name="Jeffries T.W."/>
            <person name="Zinkel R."/>
            <person name="Barry K.W."/>
            <person name="Grigoriev I.V."/>
            <person name="Gasch A.P."/>
        </authorList>
    </citation>
    <scope>NUCLEOTIDE SEQUENCE [LARGE SCALE GENOMIC DNA]</scope>
    <source>
        <strain evidence="15">NRRL Y-27907 / 11-Y1</strain>
    </source>
</reference>
<evidence type="ECO:0000259" key="12">
    <source>
        <dbReference type="PROSITE" id="PS50004"/>
    </source>
</evidence>
<evidence type="ECO:0000313" key="14">
    <source>
        <dbReference type="EMBL" id="EGW34762.1"/>
    </source>
</evidence>
<gene>
    <name evidence="14" type="ORF">SPAPADRAFT_145197</name>
</gene>
<dbReference type="CDD" id="cd04045">
    <property type="entry name" value="C2C_Tricalbin-like"/>
    <property type="match status" value="1"/>
</dbReference>
<dbReference type="GO" id="GO:0006869">
    <property type="term" value="P:lipid transport"/>
    <property type="evidence" value="ECO:0007669"/>
    <property type="project" value="UniProtKB-KW"/>
</dbReference>
<dbReference type="STRING" id="619300.G3AEK0"/>
<dbReference type="Pfam" id="PF00168">
    <property type="entry name" value="C2"/>
    <property type="match status" value="5"/>
</dbReference>
<dbReference type="InterPro" id="IPR031468">
    <property type="entry name" value="SMP_LBD"/>
</dbReference>
<keyword evidence="15" id="KW-1185">Reference proteome</keyword>
<comment type="subcellular location">
    <subcellularLocation>
        <location evidence="1">Endoplasmic reticulum membrane</location>
    </subcellularLocation>
</comment>
<dbReference type="GO" id="GO:0061817">
    <property type="term" value="P:endoplasmic reticulum-plasma membrane tethering"/>
    <property type="evidence" value="ECO:0007669"/>
    <property type="project" value="InterPro"/>
</dbReference>
<evidence type="ECO:0000256" key="6">
    <source>
        <dbReference type="ARBA" id="ARBA00022824"/>
    </source>
</evidence>
<dbReference type="EMBL" id="GL996499">
    <property type="protein sequence ID" value="EGW34762.1"/>
    <property type="molecule type" value="Genomic_DNA"/>
</dbReference>
<keyword evidence="9" id="KW-0446">Lipid-binding</keyword>
<keyword evidence="4" id="KW-0812">Transmembrane</keyword>
<evidence type="ECO:0000256" key="9">
    <source>
        <dbReference type="ARBA" id="ARBA00023121"/>
    </source>
</evidence>
<feature type="compositionally biased region" description="Polar residues" evidence="11">
    <location>
        <begin position="1072"/>
        <end position="1092"/>
    </location>
</feature>
<dbReference type="FunCoup" id="G3AEK0">
    <property type="interactions" value="113"/>
</dbReference>
<dbReference type="KEGG" id="spaa:SPAPADRAFT_145197"/>
<dbReference type="OrthoDB" id="1029639at2759"/>
<feature type="domain" description="C2" evidence="12">
    <location>
        <begin position="362"/>
        <end position="478"/>
    </location>
</feature>
<dbReference type="PANTHER" id="PTHR46980:SF1">
    <property type="entry name" value="TRICALBIN-3"/>
    <property type="match status" value="1"/>
</dbReference>
<keyword evidence="10" id="KW-0472">Membrane</keyword>
<feature type="domain" description="C2" evidence="12">
    <location>
        <begin position="211"/>
        <end position="337"/>
    </location>
</feature>
<dbReference type="CDD" id="cd04052">
    <property type="entry name" value="C2B_Tricalbin-like"/>
    <property type="match status" value="1"/>
</dbReference>
<organism evidence="15">
    <name type="scientific">Spathaspora passalidarum (strain NRRL Y-27907 / 11-Y1)</name>
    <dbReference type="NCBI Taxonomy" id="619300"/>
    <lineage>
        <taxon>Eukaryota</taxon>
        <taxon>Fungi</taxon>
        <taxon>Dikarya</taxon>
        <taxon>Ascomycota</taxon>
        <taxon>Saccharomycotina</taxon>
        <taxon>Pichiomycetes</taxon>
        <taxon>Debaryomycetaceae</taxon>
        <taxon>Spathaspora</taxon>
    </lineage>
</organism>
<evidence type="ECO:0000259" key="13">
    <source>
        <dbReference type="PROSITE" id="PS51847"/>
    </source>
</evidence>
<dbReference type="InterPro" id="IPR056910">
    <property type="entry name" value="TCB1-3_C2"/>
</dbReference>